<organism evidence="1 2">
    <name type="scientific">Enterococcus lemanii</name>
    <dbReference type="NCBI Taxonomy" id="1159752"/>
    <lineage>
        <taxon>Bacteria</taxon>
        <taxon>Bacillati</taxon>
        <taxon>Bacillota</taxon>
        <taxon>Bacilli</taxon>
        <taxon>Lactobacillales</taxon>
        <taxon>Enterococcaceae</taxon>
        <taxon>Enterococcus</taxon>
    </lineage>
</organism>
<reference evidence="2" key="1">
    <citation type="journal article" date="2019" name="Int. J. Syst. Evol. Microbiol.">
        <title>The Global Catalogue of Microorganisms (GCM) 10K type strain sequencing project: providing services to taxonomists for standard genome sequencing and annotation.</title>
        <authorList>
            <consortium name="The Broad Institute Genomics Platform"/>
            <consortium name="The Broad Institute Genome Sequencing Center for Infectious Disease"/>
            <person name="Wu L."/>
            <person name="Ma J."/>
        </authorList>
    </citation>
    <scope>NUCLEOTIDE SEQUENCE [LARGE SCALE GENOMIC DNA]</scope>
    <source>
        <strain evidence="2">CGMCC 1.19032</strain>
    </source>
</reference>
<accession>A0ABV9MTZ8</accession>
<name>A0ABV9MTZ8_9ENTE</name>
<evidence type="ECO:0000313" key="2">
    <source>
        <dbReference type="Proteomes" id="UP001595969"/>
    </source>
</evidence>
<keyword evidence="2" id="KW-1185">Reference proteome</keyword>
<evidence type="ECO:0000313" key="1">
    <source>
        <dbReference type="EMBL" id="MFC4718800.1"/>
    </source>
</evidence>
<sequence length="69" mass="8197">MLDEIKKLTRTIQEKNIFEEVTFYLSREALIQKMQALSPHVAYEFFDASVEKRSAHLYFNCCRPKKTPL</sequence>
<gene>
    <name evidence="1" type="ORF">ACFO5I_03455</name>
</gene>
<proteinExistence type="predicted"/>
<dbReference type="RefSeq" id="WP_204654396.1">
    <property type="nucleotide sequence ID" value="NZ_JAFBFD010000026.1"/>
</dbReference>
<dbReference type="EMBL" id="JBHSGS010000017">
    <property type="protein sequence ID" value="MFC4718800.1"/>
    <property type="molecule type" value="Genomic_DNA"/>
</dbReference>
<protein>
    <submittedName>
        <fullName evidence="1">Uncharacterized protein</fullName>
    </submittedName>
</protein>
<dbReference type="Proteomes" id="UP001595969">
    <property type="component" value="Unassembled WGS sequence"/>
</dbReference>
<comment type="caution">
    <text evidence="1">The sequence shown here is derived from an EMBL/GenBank/DDBJ whole genome shotgun (WGS) entry which is preliminary data.</text>
</comment>